<evidence type="ECO:0000256" key="6">
    <source>
        <dbReference type="ARBA" id="ARBA00022692"/>
    </source>
</evidence>
<dbReference type="InterPro" id="IPR002416">
    <property type="entry name" value="T2SS_protein-GspH"/>
</dbReference>
<organism evidence="12 13">
    <name type="scientific">Pseudomonas mangiferae</name>
    <dbReference type="NCBI Taxonomy" id="2593654"/>
    <lineage>
        <taxon>Bacteria</taxon>
        <taxon>Pseudomonadati</taxon>
        <taxon>Pseudomonadota</taxon>
        <taxon>Gammaproteobacteria</taxon>
        <taxon>Pseudomonadales</taxon>
        <taxon>Pseudomonadaceae</taxon>
        <taxon>Pseudomonas</taxon>
    </lineage>
</organism>
<dbReference type="NCBIfam" id="TIGR02532">
    <property type="entry name" value="IV_pilin_GFxxxE"/>
    <property type="match status" value="1"/>
</dbReference>
<keyword evidence="5" id="KW-0997">Cell inner membrane</keyword>
<evidence type="ECO:0000256" key="5">
    <source>
        <dbReference type="ARBA" id="ARBA00022519"/>
    </source>
</evidence>
<dbReference type="SUPFAM" id="SSF54523">
    <property type="entry name" value="Pili subunits"/>
    <property type="match status" value="1"/>
</dbReference>
<dbReference type="GO" id="GO:0015627">
    <property type="term" value="C:type II protein secretion system complex"/>
    <property type="evidence" value="ECO:0007669"/>
    <property type="project" value="InterPro"/>
</dbReference>
<evidence type="ECO:0000256" key="9">
    <source>
        <dbReference type="ARBA" id="ARBA00025772"/>
    </source>
</evidence>
<dbReference type="InterPro" id="IPR022346">
    <property type="entry name" value="T2SS_GspH"/>
</dbReference>
<dbReference type="Pfam" id="PF12019">
    <property type="entry name" value="GspH"/>
    <property type="match status" value="1"/>
</dbReference>
<protein>
    <recommendedName>
        <fullName evidence="2">Type II secretion system protein H</fullName>
    </recommendedName>
    <alternativeName>
        <fullName evidence="10">General secretion pathway protein H</fullName>
    </alternativeName>
</protein>
<evidence type="ECO:0000256" key="2">
    <source>
        <dbReference type="ARBA" id="ARBA00021549"/>
    </source>
</evidence>
<dbReference type="Gene3D" id="3.30.700.10">
    <property type="entry name" value="Glycoprotein, Type 4 Pilin"/>
    <property type="match status" value="1"/>
</dbReference>
<dbReference type="PROSITE" id="PS00409">
    <property type="entry name" value="PROKAR_NTER_METHYL"/>
    <property type="match status" value="1"/>
</dbReference>
<keyword evidence="4" id="KW-0488">Methylation</keyword>
<dbReference type="Proteomes" id="UP000315235">
    <property type="component" value="Unassembled WGS sequence"/>
</dbReference>
<dbReference type="OrthoDB" id="8481584at2"/>
<evidence type="ECO:0000313" key="13">
    <source>
        <dbReference type="Proteomes" id="UP000315235"/>
    </source>
</evidence>
<evidence type="ECO:0000256" key="4">
    <source>
        <dbReference type="ARBA" id="ARBA00022481"/>
    </source>
</evidence>
<sequence length="149" mass="15752">MSARLRTGFTLLEMLVVLVILGLSLAVVVPAINKGLGGSLDDAARDVQVGLRKARSEAVLNKRNVALWVDVQAKTFGLDSGRGKRSLPRGLEVSARVADSEKQGARAAVRFFPDGSSTGGRIRLSKGDGAVAVDVDWLTGRVSIRNGAR</sequence>
<dbReference type="AlphaFoldDB" id="A0A553GX71"/>
<evidence type="ECO:0000256" key="3">
    <source>
        <dbReference type="ARBA" id="ARBA00022475"/>
    </source>
</evidence>
<gene>
    <name evidence="12" type="primary">gspH</name>
    <name evidence="12" type="ORF">FM069_15190</name>
</gene>
<keyword evidence="13" id="KW-1185">Reference proteome</keyword>
<comment type="similarity">
    <text evidence="9">Belongs to the GSP H family.</text>
</comment>
<evidence type="ECO:0000256" key="10">
    <source>
        <dbReference type="ARBA" id="ARBA00030775"/>
    </source>
</evidence>
<evidence type="ECO:0000256" key="1">
    <source>
        <dbReference type="ARBA" id="ARBA00004377"/>
    </source>
</evidence>
<dbReference type="GO" id="GO:0015628">
    <property type="term" value="P:protein secretion by the type II secretion system"/>
    <property type="evidence" value="ECO:0007669"/>
    <property type="project" value="InterPro"/>
</dbReference>
<evidence type="ECO:0000313" key="12">
    <source>
        <dbReference type="EMBL" id="TRX74086.1"/>
    </source>
</evidence>
<keyword evidence="6" id="KW-0812">Transmembrane</keyword>
<name>A0A553GX71_9PSED</name>
<proteinExistence type="inferred from homology"/>
<dbReference type="Pfam" id="PF07963">
    <property type="entry name" value="N_methyl"/>
    <property type="match status" value="1"/>
</dbReference>
<comment type="subcellular location">
    <subcellularLocation>
        <location evidence="1">Cell inner membrane</location>
        <topology evidence="1">Single-pass membrane protein</topology>
    </subcellularLocation>
</comment>
<keyword evidence="3" id="KW-1003">Cell membrane</keyword>
<dbReference type="InterPro" id="IPR045584">
    <property type="entry name" value="Pilin-like"/>
</dbReference>
<evidence type="ECO:0000256" key="7">
    <source>
        <dbReference type="ARBA" id="ARBA00022989"/>
    </source>
</evidence>
<accession>A0A553GX71</accession>
<evidence type="ECO:0000259" key="11">
    <source>
        <dbReference type="Pfam" id="PF12019"/>
    </source>
</evidence>
<comment type="caution">
    <text evidence="12">The sequence shown here is derived from an EMBL/GenBank/DDBJ whole genome shotgun (WGS) entry which is preliminary data.</text>
</comment>
<reference evidence="12 13" key="1">
    <citation type="submission" date="2019-07" db="EMBL/GenBank/DDBJ databases">
        <title>Pseudomonas mangiferae sp. nov., isolated from bark of mango tree in Thailand.</title>
        <authorList>
            <person name="Srisuk N."/>
            <person name="Anurat P."/>
        </authorList>
    </citation>
    <scope>NUCLEOTIDE SEQUENCE [LARGE SCALE GENOMIC DNA]</scope>
    <source>
        <strain evidence="12 13">DMKU_BBB3-04</strain>
    </source>
</reference>
<dbReference type="PRINTS" id="PR00885">
    <property type="entry name" value="BCTERIALGSPH"/>
</dbReference>
<dbReference type="RefSeq" id="WP_143489212.1">
    <property type="nucleotide sequence ID" value="NZ_VJOY01000010.1"/>
</dbReference>
<feature type="domain" description="General secretion pathway GspH" evidence="11">
    <location>
        <begin position="43"/>
        <end position="138"/>
    </location>
</feature>
<dbReference type="EMBL" id="VJOY01000010">
    <property type="protein sequence ID" value="TRX74086.1"/>
    <property type="molecule type" value="Genomic_DNA"/>
</dbReference>
<keyword evidence="8" id="KW-0472">Membrane</keyword>
<keyword evidence="7" id="KW-1133">Transmembrane helix</keyword>
<dbReference type="InterPro" id="IPR012902">
    <property type="entry name" value="N_methyl_site"/>
</dbReference>
<evidence type="ECO:0000256" key="8">
    <source>
        <dbReference type="ARBA" id="ARBA00023136"/>
    </source>
</evidence>
<dbReference type="GO" id="GO:0005886">
    <property type="term" value="C:plasma membrane"/>
    <property type="evidence" value="ECO:0007669"/>
    <property type="project" value="UniProtKB-SubCell"/>
</dbReference>